<dbReference type="KEGG" id="ahel:Q31a_34500"/>
<organism evidence="3 4">
    <name type="scientific">Aureliella helgolandensis</name>
    <dbReference type="NCBI Taxonomy" id="2527968"/>
    <lineage>
        <taxon>Bacteria</taxon>
        <taxon>Pseudomonadati</taxon>
        <taxon>Planctomycetota</taxon>
        <taxon>Planctomycetia</taxon>
        <taxon>Pirellulales</taxon>
        <taxon>Pirellulaceae</taxon>
        <taxon>Aureliella</taxon>
    </lineage>
</organism>
<dbReference type="AlphaFoldDB" id="A0A518G954"/>
<evidence type="ECO:0000256" key="1">
    <source>
        <dbReference type="SAM" id="SignalP"/>
    </source>
</evidence>
<dbReference type="GO" id="GO:0043130">
    <property type="term" value="F:ubiquitin binding"/>
    <property type="evidence" value="ECO:0007669"/>
    <property type="project" value="InterPro"/>
</dbReference>
<dbReference type="GO" id="GO:0030674">
    <property type="term" value="F:protein-macromolecule adaptor activity"/>
    <property type="evidence" value="ECO:0007669"/>
    <property type="project" value="InterPro"/>
</dbReference>
<accession>A0A518G954</accession>
<reference evidence="3 4" key="1">
    <citation type="submission" date="2019-02" db="EMBL/GenBank/DDBJ databases">
        <title>Deep-cultivation of Planctomycetes and their phenomic and genomic characterization uncovers novel biology.</title>
        <authorList>
            <person name="Wiegand S."/>
            <person name="Jogler M."/>
            <person name="Boedeker C."/>
            <person name="Pinto D."/>
            <person name="Vollmers J."/>
            <person name="Rivas-Marin E."/>
            <person name="Kohn T."/>
            <person name="Peeters S.H."/>
            <person name="Heuer A."/>
            <person name="Rast P."/>
            <person name="Oberbeckmann S."/>
            <person name="Bunk B."/>
            <person name="Jeske O."/>
            <person name="Meyerdierks A."/>
            <person name="Storesund J.E."/>
            <person name="Kallscheuer N."/>
            <person name="Luecker S."/>
            <person name="Lage O.M."/>
            <person name="Pohl T."/>
            <person name="Merkel B.J."/>
            <person name="Hornburger P."/>
            <person name="Mueller R.-W."/>
            <person name="Bruemmer F."/>
            <person name="Labrenz M."/>
            <person name="Spormann A.M."/>
            <person name="Op den Camp H."/>
            <person name="Overmann J."/>
            <person name="Amann R."/>
            <person name="Jetten M.S.M."/>
            <person name="Mascher T."/>
            <person name="Medema M.H."/>
            <person name="Devos D.P."/>
            <person name="Kaster A.-K."/>
            <person name="Ovreas L."/>
            <person name="Rohde M."/>
            <person name="Galperin M.Y."/>
            <person name="Jogler C."/>
        </authorList>
    </citation>
    <scope>NUCLEOTIDE SEQUENCE [LARGE SCALE GENOMIC DNA]</scope>
    <source>
        <strain evidence="3 4">Q31a</strain>
    </source>
</reference>
<keyword evidence="1" id="KW-0732">Signal</keyword>
<feature type="signal peptide" evidence="1">
    <location>
        <begin position="1"/>
        <end position="23"/>
    </location>
</feature>
<dbReference type="Gene3D" id="2.30.30.700">
    <property type="entry name" value="SLA1 homology domain 1"/>
    <property type="match status" value="1"/>
</dbReference>
<evidence type="ECO:0000259" key="2">
    <source>
        <dbReference type="Pfam" id="PF03983"/>
    </source>
</evidence>
<keyword evidence="4" id="KW-1185">Reference proteome</keyword>
<gene>
    <name evidence="3" type="ORF">Q31a_34500</name>
</gene>
<dbReference type="RefSeq" id="WP_231690781.1">
    <property type="nucleotide sequence ID" value="NZ_CP036298.1"/>
</dbReference>
<sequence length="307" mass="34608" precursor="true">MKFCAALGLCLLFQVTCMLPVQARLWSSKNGHYKLEAEAITFNEELVVLKRPTGELVAVELKELSEEDQEYVRSKEATDAAEKSADEMQTWTSRDGMKIRGRVVAYGRRDLVVQRKLGRVHIDDKKFSDIDPLHQRLLLKIIGHEEKTTFEDEKQLETWGKTLGGTPRIYKLEGVRMELEGGDEIGVPFFMFSTEDLAILEPGWQMWLEEDESQKTQERESFLMRSAAMAHQQDRAAKQQIEMLKLNLLGAATGAIGVWQVGLVPGQGVYGRPTSVMITAQNSGQARQIAMQNYPGYIVGGVRKASR</sequence>
<evidence type="ECO:0000313" key="4">
    <source>
        <dbReference type="Proteomes" id="UP000318017"/>
    </source>
</evidence>
<name>A0A518G954_9BACT</name>
<dbReference type="GO" id="GO:0008092">
    <property type="term" value="F:cytoskeletal protein binding"/>
    <property type="evidence" value="ECO:0007669"/>
    <property type="project" value="InterPro"/>
</dbReference>
<feature type="domain" description="SLA1 homology" evidence="2">
    <location>
        <begin position="22"/>
        <end position="76"/>
    </location>
</feature>
<dbReference type="Proteomes" id="UP000318017">
    <property type="component" value="Chromosome"/>
</dbReference>
<dbReference type="Pfam" id="PF03983">
    <property type="entry name" value="SHD1"/>
    <property type="match status" value="1"/>
</dbReference>
<dbReference type="InterPro" id="IPR007131">
    <property type="entry name" value="SHD1"/>
</dbReference>
<feature type="chain" id="PRO_5022119485" description="SLA1 homology domain-containing protein" evidence="1">
    <location>
        <begin position="24"/>
        <end position="307"/>
    </location>
</feature>
<protein>
    <recommendedName>
        <fullName evidence="2">SLA1 homology domain-containing protein</fullName>
    </recommendedName>
</protein>
<proteinExistence type="predicted"/>
<dbReference type="EMBL" id="CP036298">
    <property type="protein sequence ID" value="QDV25127.1"/>
    <property type="molecule type" value="Genomic_DNA"/>
</dbReference>
<dbReference type="GO" id="GO:0042802">
    <property type="term" value="F:identical protein binding"/>
    <property type="evidence" value="ECO:0007669"/>
    <property type="project" value="InterPro"/>
</dbReference>
<evidence type="ECO:0000313" key="3">
    <source>
        <dbReference type="EMBL" id="QDV25127.1"/>
    </source>
</evidence>